<organism evidence="1 2">
    <name type="scientific">Choiromyces venosus 120613-1</name>
    <dbReference type="NCBI Taxonomy" id="1336337"/>
    <lineage>
        <taxon>Eukaryota</taxon>
        <taxon>Fungi</taxon>
        <taxon>Dikarya</taxon>
        <taxon>Ascomycota</taxon>
        <taxon>Pezizomycotina</taxon>
        <taxon>Pezizomycetes</taxon>
        <taxon>Pezizales</taxon>
        <taxon>Tuberaceae</taxon>
        <taxon>Choiromyces</taxon>
    </lineage>
</organism>
<evidence type="ECO:0000313" key="2">
    <source>
        <dbReference type="Proteomes" id="UP000276215"/>
    </source>
</evidence>
<keyword evidence="2" id="KW-1185">Reference proteome</keyword>
<sequence>MATKLDPHHLVALMKYALKGKQDSSPHRLDPSLHTFKGGIVNNHETSVRTFPILDALAHISVSLEESQVVAIGLQLHSWREEIRLTVAENKGVMNGLVNHLTKVWRNLQALSSKYEKHRDGKWDKSQLRSPDMPSDVGHLLKIEIFRDIYQYSLKKQMKRIDKWSEDLGRFVKELLRRREFLQLQGFELSLYNAVVALSMAVEVVSKLRDNPNVQLTRSEWEFVYFQSMQANQDVKIVLADRNGFGCEVLAQEFFSGHPGEDPFPLRRALEKLTSLPHHITSLFGFANSPHLQPALRYRLCISAVPKKAHTVELPASLEDWKSFLEAACGKRYDFQKTHAVELVEMFGSGKWVCPVHCECGLIQYLQARQGNQWDNIPPFSYIGVSKLSCSACRIWMEASNKQSRRKFYTRGSHGKWYWPWGVPGGGGVVNVMAQKVLDEYLAYLMDQKLLRSYSESTDASSDGAQHHLSDDQQNNNRAAAVARMQAHGAPGFGYFDTRYPDA</sequence>
<reference evidence="1 2" key="1">
    <citation type="journal article" date="2018" name="Nat. Ecol. Evol.">
        <title>Pezizomycetes genomes reveal the molecular basis of ectomycorrhizal truffle lifestyle.</title>
        <authorList>
            <person name="Murat C."/>
            <person name="Payen T."/>
            <person name="Noel B."/>
            <person name="Kuo A."/>
            <person name="Morin E."/>
            <person name="Chen J."/>
            <person name="Kohler A."/>
            <person name="Krizsan K."/>
            <person name="Balestrini R."/>
            <person name="Da Silva C."/>
            <person name="Montanini B."/>
            <person name="Hainaut M."/>
            <person name="Levati E."/>
            <person name="Barry K.W."/>
            <person name="Belfiori B."/>
            <person name="Cichocki N."/>
            <person name="Clum A."/>
            <person name="Dockter R.B."/>
            <person name="Fauchery L."/>
            <person name="Guy J."/>
            <person name="Iotti M."/>
            <person name="Le Tacon F."/>
            <person name="Lindquist E.A."/>
            <person name="Lipzen A."/>
            <person name="Malagnac F."/>
            <person name="Mello A."/>
            <person name="Molinier V."/>
            <person name="Miyauchi S."/>
            <person name="Poulain J."/>
            <person name="Riccioni C."/>
            <person name="Rubini A."/>
            <person name="Sitrit Y."/>
            <person name="Splivallo R."/>
            <person name="Traeger S."/>
            <person name="Wang M."/>
            <person name="Zifcakova L."/>
            <person name="Wipf D."/>
            <person name="Zambonelli A."/>
            <person name="Paolocci F."/>
            <person name="Nowrousian M."/>
            <person name="Ottonello S."/>
            <person name="Baldrian P."/>
            <person name="Spatafora J.W."/>
            <person name="Henrissat B."/>
            <person name="Nagy L.G."/>
            <person name="Aury J.M."/>
            <person name="Wincker P."/>
            <person name="Grigoriev I.V."/>
            <person name="Bonfante P."/>
            <person name="Martin F.M."/>
        </authorList>
    </citation>
    <scope>NUCLEOTIDE SEQUENCE [LARGE SCALE GENOMIC DNA]</scope>
    <source>
        <strain evidence="1 2">120613-1</strain>
    </source>
</reference>
<dbReference type="Proteomes" id="UP000276215">
    <property type="component" value="Unassembled WGS sequence"/>
</dbReference>
<dbReference type="EMBL" id="ML120362">
    <property type="protein sequence ID" value="RPB03407.1"/>
    <property type="molecule type" value="Genomic_DNA"/>
</dbReference>
<name>A0A3N4JYS4_9PEZI</name>
<dbReference type="AlphaFoldDB" id="A0A3N4JYS4"/>
<dbReference type="OrthoDB" id="3061617at2759"/>
<gene>
    <name evidence="1" type="ORF">L873DRAFT_1786861</name>
</gene>
<accession>A0A3N4JYS4</accession>
<proteinExistence type="predicted"/>
<protein>
    <submittedName>
        <fullName evidence="1">Uncharacterized protein</fullName>
    </submittedName>
</protein>
<evidence type="ECO:0000313" key="1">
    <source>
        <dbReference type="EMBL" id="RPB03407.1"/>
    </source>
</evidence>
<dbReference type="Pfam" id="PF14441">
    <property type="entry name" value="OTT_1508_deam"/>
    <property type="match status" value="1"/>
</dbReference>
<dbReference type="InterPro" id="IPR027796">
    <property type="entry name" value="OTT_1508_deam-like"/>
</dbReference>